<feature type="transmembrane region" description="Helical" evidence="1">
    <location>
        <begin position="222"/>
        <end position="242"/>
    </location>
</feature>
<keyword evidence="1" id="KW-0472">Membrane</keyword>
<gene>
    <name evidence="2" type="ORF">L248_3105</name>
</gene>
<feature type="transmembrane region" description="Helical" evidence="1">
    <location>
        <begin position="12"/>
        <end position="32"/>
    </location>
</feature>
<feature type="transmembrane region" description="Helical" evidence="1">
    <location>
        <begin position="139"/>
        <end position="166"/>
    </location>
</feature>
<dbReference type="AlphaFoldDB" id="U4TSU4"/>
<reference evidence="3" key="1">
    <citation type="journal article" date="2013" name="Genome Announc.">
        <title>Whole-Genome Sequencing of Lactobacillus shenzhenensis Strain LY-73T.</title>
        <authorList>
            <person name="Lin Z."/>
            <person name="Liu Z."/>
            <person name="Yang R."/>
            <person name="Zou Y."/>
            <person name="Wan D."/>
            <person name="Chen J."/>
            <person name="Guo M."/>
            <person name="Zhao J."/>
            <person name="Fang C."/>
            <person name="Yang R."/>
            <person name="Liu F."/>
        </authorList>
    </citation>
    <scope>NUCLEOTIDE SEQUENCE [LARGE SCALE GENOMIC DNA]</scope>
    <source>
        <strain evidence="3">LY-73</strain>
    </source>
</reference>
<sequence>MSLVLHWRYWRAIILAAVVEGVMLVGSVGRIARGLPIFIVALAPNFSAVAVLSLFLPVVGIGLAYVLLVPTYFSSVREWWLLRQGRSRVIGVVGVLMVAAVAYTVTSWLVAATILAVALHGHYWADPLTSGIGNLLGPISTTLFLLFFVVLIVLVQFASVPLVMLLVRKKWQVFVIALALIILLPILLFMLQLLPEPQMPVNIYHSLIMTPHMQWPAVWNVVGYQLLLLAGESLLVGIIIIYKNHRGWVI</sequence>
<feature type="transmembrane region" description="Helical" evidence="1">
    <location>
        <begin position="89"/>
        <end position="119"/>
    </location>
</feature>
<evidence type="ECO:0000256" key="1">
    <source>
        <dbReference type="SAM" id="Phobius"/>
    </source>
</evidence>
<dbReference type="EMBL" id="KI271590">
    <property type="protein sequence ID" value="ERL64943.1"/>
    <property type="molecule type" value="Genomic_DNA"/>
</dbReference>
<evidence type="ECO:0000313" key="2">
    <source>
        <dbReference type="EMBL" id="ERL64943.1"/>
    </source>
</evidence>
<name>U4TSU4_9LACO</name>
<feature type="transmembrane region" description="Helical" evidence="1">
    <location>
        <begin position="173"/>
        <end position="194"/>
    </location>
</feature>
<dbReference type="STRING" id="1231336.L248_3105"/>
<dbReference type="HOGENOM" id="CLU_1110332_0_0_9"/>
<dbReference type="Proteomes" id="UP000030647">
    <property type="component" value="Unassembled WGS sequence"/>
</dbReference>
<keyword evidence="1" id="KW-1133">Transmembrane helix</keyword>
<dbReference type="RefSeq" id="WP_022529690.1">
    <property type="nucleotide sequence ID" value="NZ_KI271590.1"/>
</dbReference>
<keyword evidence="1" id="KW-0812">Transmembrane</keyword>
<proteinExistence type="predicted"/>
<dbReference type="OrthoDB" id="10019762at2"/>
<evidence type="ECO:0000313" key="3">
    <source>
        <dbReference type="Proteomes" id="UP000030647"/>
    </source>
</evidence>
<keyword evidence="3" id="KW-1185">Reference proteome</keyword>
<organism evidence="2 3">
    <name type="scientific">Schleiferilactobacillus shenzhenensis LY-73</name>
    <dbReference type="NCBI Taxonomy" id="1231336"/>
    <lineage>
        <taxon>Bacteria</taxon>
        <taxon>Bacillati</taxon>
        <taxon>Bacillota</taxon>
        <taxon>Bacilli</taxon>
        <taxon>Lactobacillales</taxon>
        <taxon>Lactobacillaceae</taxon>
        <taxon>Schleiferilactobacillus</taxon>
    </lineage>
</organism>
<accession>U4TSU4</accession>
<protein>
    <submittedName>
        <fullName evidence="2">Uncharacterized protein</fullName>
    </submittedName>
</protein>
<feature type="transmembrane region" description="Helical" evidence="1">
    <location>
        <begin position="38"/>
        <end position="68"/>
    </location>
</feature>